<organism evidence="1">
    <name type="scientific">Meiothermus ruber</name>
    <dbReference type="NCBI Taxonomy" id="277"/>
    <lineage>
        <taxon>Bacteria</taxon>
        <taxon>Thermotogati</taxon>
        <taxon>Deinococcota</taxon>
        <taxon>Deinococci</taxon>
        <taxon>Thermales</taxon>
        <taxon>Thermaceae</taxon>
        <taxon>Meiothermus</taxon>
    </lineage>
</organism>
<comment type="caution">
    <text evidence="1">The sequence shown here is derived from an EMBL/GenBank/DDBJ whole genome shotgun (WGS) entry which is preliminary data.</text>
</comment>
<name>A0A7C3DP60_MEIRU</name>
<sequence>MSYLQLNQIPVSSGLLTIPRVGRPTAELLLAGDRPPDAGSRALLRFEDGTTYQMTVRQSGLRSGFAEVLLVGGADKLQTTLPSKDYQGVPASLVVRDLLIEAGETPGHIDLPTVLVRWVRMAGPAHAGLHHVMARLPERAWRILPDGTVWAGEETWPEGPANAVVADSAPARGWYSLLPLPSLQPGVVLSALIEGEQRTLGRVERVIQQIGARLRTAVYVGG</sequence>
<dbReference type="EMBL" id="DSWI01000031">
    <property type="protein sequence ID" value="HFG21574.1"/>
    <property type="molecule type" value="Genomic_DNA"/>
</dbReference>
<reference evidence="1" key="1">
    <citation type="journal article" date="2020" name="mSystems">
        <title>Genome- and Community-Level Interaction Insights into Carbon Utilization and Element Cycling Functions of Hydrothermarchaeota in Hydrothermal Sediment.</title>
        <authorList>
            <person name="Zhou Z."/>
            <person name="Liu Y."/>
            <person name="Xu W."/>
            <person name="Pan J."/>
            <person name="Luo Z.H."/>
            <person name="Li M."/>
        </authorList>
    </citation>
    <scope>NUCLEOTIDE SEQUENCE [LARGE SCALE GENOMIC DNA]</scope>
    <source>
        <strain evidence="1">SpSt-524</strain>
    </source>
</reference>
<dbReference type="AlphaFoldDB" id="A0A7C3DP60"/>
<gene>
    <name evidence="1" type="ORF">ENS82_12835</name>
</gene>
<dbReference type="RefSeq" id="WP_277188562.1">
    <property type="nucleotide sequence ID" value="NZ_JAIMAP010000008.1"/>
</dbReference>
<accession>A0A7C3DP60</accession>
<proteinExistence type="predicted"/>
<evidence type="ECO:0000313" key="1">
    <source>
        <dbReference type="EMBL" id="HFG21574.1"/>
    </source>
</evidence>
<protein>
    <submittedName>
        <fullName evidence="1">Uncharacterized protein</fullName>
    </submittedName>
</protein>